<sequence length="174" mass="18180">MDATEWWLLAGAAVVVELLTGTFFLLMLALGFSAGAVAAMLGVAQTAQLVTAAVVGGGAVAVWGIWRRRRARHAQPESNPDLLLDVGALVHVEHWQDDGCAVVRHRGAHWLAQIEGSSAPVAGTPSRQADDQRLRAVQTWRIVAVRGNRLVIAPASPAAPSPAGVDAAGQPPHG</sequence>
<reference evidence="3 4" key="1">
    <citation type="submission" date="2019-07" db="EMBL/GenBank/DDBJ databases">
        <title>Tepidimonas charontis SPSP-6 draft genome.</title>
        <authorList>
            <person name="Da Costa M.S."/>
            <person name="Froufe H.J.C."/>
            <person name="Egas C."/>
            <person name="Albuquerque L."/>
        </authorList>
    </citation>
    <scope>NUCLEOTIDE SEQUENCE [LARGE SCALE GENOMIC DNA]</scope>
    <source>
        <strain evidence="3 4">SPSP-6</strain>
    </source>
</reference>
<gene>
    <name evidence="3" type="ORF">Tchar_02506</name>
</gene>
<feature type="transmembrane region" description="Helical" evidence="2">
    <location>
        <begin position="46"/>
        <end position="66"/>
    </location>
</feature>
<evidence type="ECO:0000313" key="3">
    <source>
        <dbReference type="EMBL" id="TSE30064.1"/>
    </source>
</evidence>
<evidence type="ECO:0000313" key="4">
    <source>
        <dbReference type="Proteomes" id="UP000318294"/>
    </source>
</evidence>
<keyword evidence="2" id="KW-0812">Transmembrane</keyword>
<evidence type="ECO:0008006" key="5">
    <source>
        <dbReference type="Google" id="ProtNLM"/>
    </source>
</evidence>
<name>A0A554X2L5_9BURK</name>
<keyword evidence="4" id="KW-1185">Reference proteome</keyword>
<comment type="caution">
    <text evidence="3">The sequence shown here is derived from an EMBL/GenBank/DDBJ whole genome shotgun (WGS) entry which is preliminary data.</text>
</comment>
<proteinExistence type="predicted"/>
<feature type="region of interest" description="Disordered" evidence="1">
    <location>
        <begin position="154"/>
        <end position="174"/>
    </location>
</feature>
<organism evidence="3 4">
    <name type="scientific">Tepidimonas charontis</name>
    <dbReference type="NCBI Taxonomy" id="2267262"/>
    <lineage>
        <taxon>Bacteria</taxon>
        <taxon>Pseudomonadati</taxon>
        <taxon>Pseudomonadota</taxon>
        <taxon>Betaproteobacteria</taxon>
        <taxon>Burkholderiales</taxon>
        <taxon>Tepidimonas</taxon>
    </lineage>
</organism>
<protein>
    <recommendedName>
        <fullName evidence="5">NfeD-like C-terminal domain-containing protein</fullName>
    </recommendedName>
</protein>
<evidence type="ECO:0000256" key="1">
    <source>
        <dbReference type="SAM" id="MobiDB-lite"/>
    </source>
</evidence>
<dbReference type="Proteomes" id="UP000318294">
    <property type="component" value="Unassembled WGS sequence"/>
</dbReference>
<dbReference type="RefSeq" id="WP_236640461.1">
    <property type="nucleotide sequence ID" value="NZ_VJON01000059.1"/>
</dbReference>
<evidence type="ECO:0000256" key="2">
    <source>
        <dbReference type="SAM" id="Phobius"/>
    </source>
</evidence>
<accession>A0A554X2L5</accession>
<dbReference type="AlphaFoldDB" id="A0A554X2L5"/>
<feature type="transmembrane region" description="Helical" evidence="2">
    <location>
        <begin position="7"/>
        <end position="40"/>
    </location>
</feature>
<dbReference type="EMBL" id="VJON01000059">
    <property type="protein sequence ID" value="TSE30064.1"/>
    <property type="molecule type" value="Genomic_DNA"/>
</dbReference>
<keyword evidence="2" id="KW-1133">Transmembrane helix</keyword>
<feature type="compositionally biased region" description="Low complexity" evidence="1">
    <location>
        <begin position="154"/>
        <end position="163"/>
    </location>
</feature>
<keyword evidence="2" id="KW-0472">Membrane</keyword>